<dbReference type="OrthoDB" id="4376109at2"/>
<accession>A0A220U392</accession>
<evidence type="ECO:0000259" key="3">
    <source>
        <dbReference type="SMART" id="SM00894"/>
    </source>
</evidence>
<organism evidence="4 5">
    <name type="scientific">Virgibacillus phasianinus</name>
    <dbReference type="NCBI Taxonomy" id="2017483"/>
    <lineage>
        <taxon>Bacteria</taxon>
        <taxon>Bacillati</taxon>
        <taxon>Bacillota</taxon>
        <taxon>Bacilli</taxon>
        <taxon>Bacillales</taxon>
        <taxon>Bacillaceae</taxon>
        <taxon>Virgibacillus</taxon>
    </lineage>
</organism>
<evidence type="ECO:0000256" key="2">
    <source>
        <dbReference type="SAM" id="Phobius"/>
    </source>
</evidence>
<dbReference type="AlphaFoldDB" id="A0A220U392"/>
<keyword evidence="2" id="KW-0472">Membrane</keyword>
<evidence type="ECO:0000313" key="4">
    <source>
        <dbReference type="EMBL" id="ASK62291.1"/>
    </source>
</evidence>
<feature type="transmembrane region" description="Helical" evidence="2">
    <location>
        <begin position="38"/>
        <end position="57"/>
    </location>
</feature>
<dbReference type="Proteomes" id="UP000198312">
    <property type="component" value="Chromosome"/>
</dbReference>
<sequence length="235" mass="25994">MDFIALLGFLSIIFSIFYLIFHFIKKAKHKEKVLSKKIFYPALIGGFVFLILGISFMDTGVQGQLNKALEKNEELTNKNTNLKSENKELNKQVTALESEIKKKSSKVTKYENSLKSLKEEKSEFDKDKESLNDKISDLTETKTNLKDKVINLESKLETTKSKLASAQLVSSSSSKSTTGNSNYDSSTTNSSEVNSNVYYDNCTAAKEAGAAPVRRGDPGYASHLDRDGDGVGCES</sequence>
<evidence type="ECO:0000256" key="1">
    <source>
        <dbReference type="SAM" id="MobiDB-lite"/>
    </source>
</evidence>
<dbReference type="Gene3D" id="1.10.287.1490">
    <property type="match status" value="1"/>
</dbReference>
<dbReference type="SMART" id="SM00894">
    <property type="entry name" value="Excalibur"/>
    <property type="match status" value="1"/>
</dbReference>
<keyword evidence="2" id="KW-1133">Transmembrane helix</keyword>
<reference evidence="4 5" key="1">
    <citation type="submission" date="2017-07" db="EMBL/GenBank/DDBJ databases">
        <title>Virgibacillus sp. LM2416.</title>
        <authorList>
            <person name="Tak E.J."/>
            <person name="Bae J.-W."/>
        </authorList>
    </citation>
    <scope>NUCLEOTIDE SEQUENCE [LARGE SCALE GENOMIC DNA]</scope>
    <source>
        <strain evidence="4 5">LM2416</strain>
    </source>
</reference>
<dbReference type="RefSeq" id="WP_089061551.1">
    <property type="nucleotide sequence ID" value="NZ_CP022315.1"/>
</dbReference>
<dbReference type="EMBL" id="CP022315">
    <property type="protein sequence ID" value="ASK62291.1"/>
    <property type="molecule type" value="Genomic_DNA"/>
</dbReference>
<dbReference type="SUPFAM" id="SSF57997">
    <property type="entry name" value="Tropomyosin"/>
    <property type="match status" value="1"/>
</dbReference>
<dbReference type="KEGG" id="vil:CFK37_09025"/>
<evidence type="ECO:0000313" key="5">
    <source>
        <dbReference type="Proteomes" id="UP000198312"/>
    </source>
</evidence>
<dbReference type="Pfam" id="PF05901">
    <property type="entry name" value="Excalibur"/>
    <property type="match status" value="1"/>
</dbReference>
<dbReference type="InterPro" id="IPR008613">
    <property type="entry name" value="Excalibur_Ca-bd_domain"/>
</dbReference>
<feature type="transmembrane region" description="Helical" evidence="2">
    <location>
        <begin position="6"/>
        <end position="24"/>
    </location>
</feature>
<keyword evidence="2" id="KW-0812">Transmembrane</keyword>
<feature type="domain" description="Excalibur calcium-binding" evidence="3">
    <location>
        <begin position="198"/>
        <end position="234"/>
    </location>
</feature>
<keyword evidence="5" id="KW-1185">Reference proteome</keyword>
<gene>
    <name evidence="4" type="ORF">CFK37_09025</name>
</gene>
<feature type="region of interest" description="Disordered" evidence="1">
    <location>
        <begin position="207"/>
        <end position="235"/>
    </location>
</feature>
<name>A0A220U392_9BACI</name>
<proteinExistence type="predicted"/>
<protein>
    <recommendedName>
        <fullName evidence="3">Excalibur calcium-binding domain-containing protein</fullName>
    </recommendedName>
</protein>
<feature type="region of interest" description="Disordered" evidence="1">
    <location>
        <begin position="161"/>
        <end position="194"/>
    </location>
</feature>